<name>A0A3E0W8L4_9MICO</name>
<comment type="caution">
    <text evidence="1">The sequence shown here is derived from an EMBL/GenBank/DDBJ whole genome shotgun (WGS) entry which is preliminary data.</text>
</comment>
<organism evidence="1 2">
    <name type="scientific">Subtercola boreus</name>
    <dbReference type="NCBI Taxonomy" id="120213"/>
    <lineage>
        <taxon>Bacteria</taxon>
        <taxon>Bacillati</taxon>
        <taxon>Actinomycetota</taxon>
        <taxon>Actinomycetes</taxon>
        <taxon>Micrococcales</taxon>
        <taxon>Microbacteriaceae</taxon>
        <taxon>Subtercola</taxon>
    </lineage>
</organism>
<dbReference type="AlphaFoldDB" id="A0A3E0W8L4"/>
<proteinExistence type="predicted"/>
<gene>
    <name evidence="1" type="ORF">B7R25_16020</name>
</gene>
<dbReference type="OrthoDB" id="5115180at2"/>
<reference evidence="1 2" key="1">
    <citation type="submission" date="2017-04" db="EMBL/GenBank/DDBJ databases">
        <title>Comparative genome analysis of Subtercola boreus.</title>
        <authorList>
            <person name="Cho Y.-J."/>
            <person name="Cho A."/>
            <person name="Kim O.-S."/>
            <person name="Lee J.-I."/>
        </authorList>
    </citation>
    <scope>NUCLEOTIDE SEQUENCE [LARGE SCALE GENOMIC DNA]</scope>
    <source>
        <strain evidence="1 2">P28004</strain>
    </source>
</reference>
<dbReference type="RefSeq" id="WP_116419950.1">
    <property type="nucleotide sequence ID" value="NZ_NBXC01000030.1"/>
</dbReference>
<sequence length="102" mass="10541">MNISSLTSNINEALASHGGGPLVTVKANEGDEKSTVFGKLGGRDVRVEFTETAGSPDRGHLVALFDEQSGEQLGRGDSGANFADAIDGYSWNGALTALSELS</sequence>
<dbReference type="EMBL" id="NBXE01000035">
    <property type="protein sequence ID" value="RFA25053.1"/>
    <property type="molecule type" value="Genomic_DNA"/>
</dbReference>
<accession>A0A3E0W8L4</accession>
<evidence type="ECO:0000313" key="2">
    <source>
        <dbReference type="Proteomes" id="UP000257080"/>
    </source>
</evidence>
<dbReference type="Proteomes" id="UP000257080">
    <property type="component" value="Unassembled WGS sequence"/>
</dbReference>
<protein>
    <submittedName>
        <fullName evidence="1">Uncharacterized protein</fullName>
    </submittedName>
</protein>
<evidence type="ECO:0000313" key="1">
    <source>
        <dbReference type="EMBL" id="RFA25053.1"/>
    </source>
</evidence>